<evidence type="ECO:0000313" key="2">
    <source>
        <dbReference type="EMBL" id="EON75704.1"/>
    </source>
</evidence>
<dbReference type="OrthoDB" id="980756at2"/>
<dbReference type="EMBL" id="AQHR01000099">
    <property type="protein sequence ID" value="EON75704.1"/>
    <property type="molecule type" value="Genomic_DNA"/>
</dbReference>
<reference evidence="2 3" key="1">
    <citation type="submission" date="2013-02" db="EMBL/GenBank/DDBJ databases">
        <title>A novel strain isolated from Lonar lake, Maharashtra, India.</title>
        <authorList>
            <person name="Singh A."/>
        </authorList>
    </citation>
    <scope>NUCLEOTIDE SEQUENCE [LARGE SCALE GENOMIC DNA]</scope>
    <source>
        <strain evidence="2 3">AK24</strain>
    </source>
</reference>
<feature type="transmembrane region" description="Helical" evidence="1">
    <location>
        <begin position="56"/>
        <end position="74"/>
    </location>
</feature>
<evidence type="ECO:0008006" key="4">
    <source>
        <dbReference type="Google" id="ProtNLM"/>
    </source>
</evidence>
<proteinExistence type="predicted"/>
<name>R7ZNV4_9BACT</name>
<accession>R7ZNV4</accession>
<gene>
    <name evidence="2" type="ORF">ADIS_3854</name>
</gene>
<dbReference type="Proteomes" id="UP000013909">
    <property type="component" value="Unassembled WGS sequence"/>
</dbReference>
<organism evidence="2 3">
    <name type="scientific">Lunatimonas lonarensis</name>
    <dbReference type="NCBI Taxonomy" id="1232681"/>
    <lineage>
        <taxon>Bacteria</taxon>
        <taxon>Pseudomonadati</taxon>
        <taxon>Bacteroidota</taxon>
        <taxon>Cytophagia</taxon>
        <taxon>Cytophagales</taxon>
        <taxon>Cyclobacteriaceae</taxon>
    </lineage>
</organism>
<evidence type="ECO:0000313" key="3">
    <source>
        <dbReference type="Proteomes" id="UP000013909"/>
    </source>
</evidence>
<sequence length="144" mass="16096">MTDESSIPVFGMPLRGALLLAGVYSFIWGASFKWFGPTVLGWMSAGEQLENLSTNAYGTFGMLIGFLLFLSAFYPFSWVYLILAGIVGKLISAAWFLVVFSDVIAWNKRSIFYLIANELIWLIPLAFIAYKAIQGRNYLKTLGQ</sequence>
<dbReference type="AlphaFoldDB" id="R7ZNV4"/>
<evidence type="ECO:0000256" key="1">
    <source>
        <dbReference type="SAM" id="Phobius"/>
    </source>
</evidence>
<keyword evidence="3" id="KW-1185">Reference proteome</keyword>
<protein>
    <recommendedName>
        <fullName evidence="4">DUF4345 domain-containing protein</fullName>
    </recommendedName>
</protein>
<feature type="transmembrane region" description="Helical" evidence="1">
    <location>
        <begin position="111"/>
        <end position="130"/>
    </location>
</feature>
<feature type="transmembrane region" description="Helical" evidence="1">
    <location>
        <begin position="81"/>
        <end position="105"/>
    </location>
</feature>
<comment type="caution">
    <text evidence="2">The sequence shown here is derived from an EMBL/GenBank/DDBJ whole genome shotgun (WGS) entry which is preliminary data.</text>
</comment>
<dbReference type="RefSeq" id="WP_010855981.1">
    <property type="nucleotide sequence ID" value="NZ_AQHR01000099.1"/>
</dbReference>
<keyword evidence="1" id="KW-0812">Transmembrane</keyword>
<keyword evidence="1" id="KW-0472">Membrane</keyword>
<feature type="transmembrane region" description="Helical" evidence="1">
    <location>
        <begin position="12"/>
        <end position="36"/>
    </location>
</feature>
<keyword evidence="1" id="KW-1133">Transmembrane helix</keyword>